<sequence>MTHLWGTLIGVAVGLLIVWAALLIALALARPKDLSVTDALRLLPDTVVLMRRLAADPQQPRGVRVRLLLLLVYLILPIDLVPDFIPFLGYADDAIVVAVALRSVARRAGYGALDKHWPGTPEGLESVRRLAGIPSPPEPGESPEQ</sequence>
<evidence type="ECO:0000313" key="7">
    <source>
        <dbReference type="EMBL" id="AWT54684.1"/>
    </source>
</evidence>
<accession>A0A2U9PSG7</accession>
<reference evidence="8" key="2">
    <citation type="submission" date="2018-03" db="EMBL/GenBank/DDBJ databases">
        <authorList>
            <person name="Derbyshire K."/>
            <person name="Gray T.A."/>
            <person name="Champion M."/>
        </authorList>
    </citation>
    <scope>NUCLEOTIDE SEQUENCE [LARGE SCALE GENOMIC DNA]</scope>
    <source>
        <strain evidence="8">MKD8</strain>
    </source>
</reference>
<keyword evidence="2 5" id="KW-0812">Transmembrane</keyword>
<evidence type="ECO:0000259" key="6">
    <source>
        <dbReference type="Pfam" id="PF06803"/>
    </source>
</evidence>
<dbReference type="Proteomes" id="UP000011200">
    <property type="component" value="Chromosome"/>
</dbReference>
<protein>
    <recommendedName>
        <fullName evidence="6">DUF1232 domain-containing protein</fullName>
    </recommendedName>
</protein>
<dbReference type="InterPro" id="IPR010652">
    <property type="entry name" value="DUF1232"/>
</dbReference>
<dbReference type="RefSeq" id="WP_003895166.1">
    <property type="nucleotide sequence ID" value="NZ_CP027541.1"/>
</dbReference>
<evidence type="ECO:0000256" key="5">
    <source>
        <dbReference type="SAM" id="Phobius"/>
    </source>
</evidence>
<evidence type="ECO:0000313" key="8">
    <source>
        <dbReference type="Proteomes" id="UP000011200"/>
    </source>
</evidence>
<dbReference type="EMBL" id="CP027541">
    <property type="protein sequence ID" value="AWT54684.1"/>
    <property type="molecule type" value="Genomic_DNA"/>
</dbReference>
<evidence type="ECO:0000256" key="1">
    <source>
        <dbReference type="ARBA" id="ARBA00004127"/>
    </source>
</evidence>
<organism evidence="7 8">
    <name type="scientific">Mycolicibacterium smegmatis (strain MKD8)</name>
    <name type="common">Mycobacterium smegmatis</name>
    <dbReference type="NCBI Taxonomy" id="1214915"/>
    <lineage>
        <taxon>Bacteria</taxon>
        <taxon>Bacillati</taxon>
        <taxon>Actinomycetota</taxon>
        <taxon>Actinomycetes</taxon>
        <taxon>Mycobacteriales</taxon>
        <taxon>Mycobacteriaceae</taxon>
        <taxon>Mycolicibacterium</taxon>
    </lineage>
</organism>
<dbReference type="GO" id="GO:0012505">
    <property type="term" value="C:endomembrane system"/>
    <property type="evidence" value="ECO:0007669"/>
    <property type="project" value="UniProtKB-SubCell"/>
</dbReference>
<evidence type="ECO:0000256" key="4">
    <source>
        <dbReference type="ARBA" id="ARBA00023136"/>
    </source>
</evidence>
<reference evidence="7 8" key="1">
    <citation type="journal article" date="2013" name="Genome Announc.">
        <title>Draft genome sequence of MKD8, a conjugal recipient Mycobacterium smegmatis strain.</title>
        <authorList>
            <person name="Gray T.A."/>
            <person name="Palumbo M.J."/>
            <person name="Derbyshire K.M."/>
        </authorList>
    </citation>
    <scope>NUCLEOTIDE SEQUENCE [LARGE SCALE GENOMIC DNA]</scope>
    <source>
        <strain evidence="7 8">MKD8</strain>
    </source>
</reference>
<feature type="transmembrane region" description="Helical" evidence="5">
    <location>
        <begin position="63"/>
        <end position="81"/>
    </location>
</feature>
<proteinExistence type="predicted"/>
<feature type="transmembrane region" description="Helical" evidence="5">
    <location>
        <begin position="6"/>
        <end position="29"/>
    </location>
</feature>
<dbReference type="AlphaFoldDB" id="A0A2U9PSG7"/>
<name>A0A2U9PSG7_MYCSE</name>
<evidence type="ECO:0000256" key="3">
    <source>
        <dbReference type="ARBA" id="ARBA00022989"/>
    </source>
</evidence>
<dbReference type="Pfam" id="PF06803">
    <property type="entry name" value="DUF1232"/>
    <property type="match status" value="1"/>
</dbReference>
<comment type="subcellular location">
    <subcellularLocation>
        <location evidence="1">Endomembrane system</location>
        <topology evidence="1">Multi-pass membrane protein</topology>
    </subcellularLocation>
</comment>
<gene>
    <name evidence="7" type="ORF">D806_037130</name>
</gene>
<keyword evidence="3 5" id="KW-1133">Transmembrane helix</keyword>
<dbReference type="GeneID" id="93458463"/>
<keyword evidence="4 5" id="KW-0472">Membrane</keyword>
<evidence type="ECO:0000256" key="2">
    <source>
        <dbReference type="ARBA" id="ARBA00022692"/>
    </source>
</evidence>
<feature type="domain" description="DUF1232" evidence="6">
    <location>
        <begin position="64"/>
        <end position="98"/>
    </location>
</feature>